<dbReference type="NCBIfam" id="TIGR03804">
    <property type="entry name" value="para_beta_helix"/>
    <property type="match status" value="6"/>
</dbReference>
<keyword evidence="3" id="KW-0833">Ubl conjugation pathway</keyword>
<dbReference type="InterPro" id="IPR022441">
    <property type="entry name" value="Para_beta_helix_rpt-2"/>
</dbReference>
<sequence length="547" mass="61576">MKKNPFWFPKILIIVIFILNFFILQNSTQFLLNVSAIENETNYYGIKSQQPIFIESDEDFEKYNFRGDGTSSNPYLIKNLVIIGKTIAISVKNTTKHFTIVDCRIRFCDIGIFIFNASKGTATIINNSLSYIQDQNALGSVGQAIFVSESEGVRIEGNKVIDSDIAIFLSQSSYSQVLNNTIKEKYGITVISSSKTVIENNSLTNCGLNIYGKSEIEEYNSYIIRNNLVNGKKLGYFVDLNDVIIEEDIYGQILLINCTNFLIENQVLADTTTGITMYFSKNIEISNSYSRSNIFEGIAVYGSSNIYIHNSIFEENGFGFTGCGIRLRETENSIIEDNVMRYNKGDGGILASLTNNIIIRNNVLSFNKGEGIALKTCNNTEIQENICFGNGIDGLSLLATNNSLITENYFVENAETGIFLFDSSYNSIINNTIMNNYNYGIMLMDAIADNKVRCRENIVYLNFFINNNANGTSQAFDNGYNNKWYNETMEIGNYWSDNSKRKYAISGTANSFDKFPIDQNLKRVSFINFGFVLIVVCVATIIKKVKN</sequence>
<evidence type="ECO:0000256" key="4">
    <source>
        <dbReference type="SAM" id="Phobius"/>
    </source>
</evidence>
<dbReference type="InterPro" id="IPR012334">
    <property type="entry name" value="Pectin_lyas_fold"/>
</dbReference>
<dbReference type="Proteomes" id="UP001201020">
    <property type="component" value="Chromosome"/>
</dbReference>
<feature type="domain" description="Periplasmic copper-binding protein NosD beta helix" evidence="5">
    <location>
        <begin position="136"/>
        <end position="231"/>
    </location>
</feature>
<feature type="domain" description="Periplasmic copper-binding protein NosD beta helix" evidence="5">
    <location>
        <begin position="250"/>
        <end position="414"/>
    </location>
</feature>
<keyword evidence="4" id="KW-1133">Transmembrane helix</keyword>
<dbReference type="SMART" id="SM00710">
    <property type="entry name" value="PbH1"/>
    <property type="match status" value="12"/>
</dbReference>
<protein>
    <submittedName>
        <fullName evidence="6">Right-handed parallel beta-helix repeat-containing protein</fullName>
    </submittedName>
</protein>
<dbReference type="EMBL" id="CP084166">
    <property type="protein sequence ID" value="UJG39535.1"/>
    <property type="molecule type" value="Genomic_DNA"/>
</dbReference>
<keyword evidence="2" id="KW-0677">Repeat</keyword>
<proteinExistence type="predicted"/>
<evidence type="ECO:0000256" key="1">
    <source>
        <dbReference type="ARBA" id="ARBA00004906"/>
    </source>
</evidence>
<feature type="transmembrane region" description="Helical" evidence="4">
    <location>
        <begin position="524"/>
        <end position="542"/>
    </location>
</feature>
<gene>
    <name evidence="6" type="ORF">K9W45_06590</name>
</gene>
<dbReference type="InterPro" id="IPR007742">
    <property type="entry name" value="NosD_dom"/>
</dbReference>
<organism evidence="6">
    <name type="scientific">Candidatus Heimdallarchaeum aukensis</name>
    <dbReference type="NCBI Taxonomy" id="2876573"/>
    <lineage>
        <taxon>Archaea</taxon>
        <taxon>Promethearchaeati</taxon>
        <taxon>Candidatus Heimdallarchaeota</taxon>
        <taxon>Candidatus Heimdallarchaeia (ex Rinke et al. 2021) (nom. nud.)</taxon>
        <taxon>Candidatus Heimdallarchaeales</taxon>
        <taxon>Candidatus Heimdallarchaeaceae</taxon>
        <taxon>Candidatus Heimdallarchaeum</taxon>
    </lineage>
</organism>
<dbReference type="SUPFAM" id="SSF51126">
    <property type="entry name" value="Pectin lyase-like"/>
    <property type="match status" value="2"/>
</dbReference>
<evidence type="ECO:0000259" key="5">
    <source>
        <dbReference type="Pfam" id="PF05048"/>
    </source>
</evidence>
<dbReference type="InterPro" id="IPR051550">
    <property type="entry name" value="SCF-Subunits/Alg-Epimerases"/>
</dbReference>
<feature type="transmembrane region" description="Helical" evidence="4">
    <location>
        <begin position="7"/>
        <end position="24"/>
    </location>
</feature>
<dbReference type="InterPro" id="IPR011050">
    <property type="entry name" value="Pectin_lyase_fold/virulence"/>
</dbReference>
<reference evidence="6" key="1">
    <citation type="journal article" date="2022" name="Nat. Microbiol.">
        <title>Unique mobile elements and scalable gene flow at the prokaryote-eukaryote boundary revealed by circularized Asgard archaea genomes.</title>
        <authorList>
            <person name="Wu F."/>
            <person name="Speth D.R."/>
            <person name="Philosof A."/>
            <person name="Cremiere A."/>
            <person name="Narayanan A."/>
            <person name="Barco R.A."/>
            <person name="Connon S.A."/>
            <person name="Amend J.P."/>
            <person name="Antoshechkin I.A."/>
            <person name="Orphan V.J."/>
        </authorList>
    </citation>
    <scope>NUCLEOTIDE SEQUENCE</scope>
    <source>
        <strain evidence="6">PM71</strain>
    </source>
</reference>
<dbReference type="InterPro" id="IPR006626">
    <property type="entry name" value="PbH1"/>
</dbReference>
<name>A0A9Y1FJA1_9ARCH</name>
<dbReference type="AlphaFoldDB" id="A0A9Y1FJA1"/>
<dbReference type="PANTHER" id="PTHR22990">
    <property type="entry name" value="F-BOX ONLY PROTEIN"/>
    <property type="match status" value="1"/>
</dbReference>
<dbReference type="Gene3D" id="2.160.20.10">
    <property type="entry name" value="Single-stranded right-handed beta-helix, Pectin lyase-like"/>
    <property type="match status" value="2"/>
</dbReference>
<comment type="pathway">
    <text evidence="1">Protein modification; protein ubiquitination.</text>
</comment>
<dbReference type="PANTHER" id="PTHR22990:SF15">
    <property type="entry name" value="F-BOX ONLY PROTEIN 10"/>
    <property type="match status" value="1"/>
</dbReference>
<keyword evidence="4" id="KW-0472">Membrane</keyword>
<keyword evidence="4" id="KW-0812">Transmembrane</keyword>
<evidence type="ECO:0000313" key="6">
    <source>
        <dbReference type="EMBL" id="UJG39535.1"/>
    </source>
</evidence>
<evidence type="ECO:0000256" key="3">
    <source>
        <dbReference type="ARBA" id="ARBA00022786"/>
    </source>
</evidence>
<accession>A0A9Y1FJA1</accession>
<evidence type="ECO:0000256" key="2">
    <source>
        <dbReference type="ARBA" id="ARBA00022737"/>
    </source>
</evidence>
<dbReference type="Pfam" id="PF05048">
    <property type="entry name" value="NosD"/>
    <property type="match status" value="2"/>
</dbReference>